<accession>A0ACC1BHN3</accession>
<name>A0ACC1BHN3_9ROSI</name>
<gene>
    <name evidence="1" type="ORF">Patl1_19977</name>
</gene>
<dbReference type="Proteomes" id="UP001164250">
    <property type="component" value="Chromosome 4"/>
</dbReference>
<evidence type="ECO:0000313" key="2">
    <source>
        <dbReference type="Proteomes" id="UP001164250"/>
    </source>
</evidence>
<keyword evidence="2" id="KW-1185">Reference proteome</keyword>
<reference evidence="2" key="1">
    <citation type="journal article" date="2023" name="G3 (Bethesda)">
        <title>Genome assembly and association tests identify interacting loci associated with vigor, precocity, and sex in interspecific pistachio rootstocks.</title>
        <authorList>
            <person name="Palmer W."/>
            <person name="Jacygrad E."/>
            <person name="Sagayaradj S."/>
            <person name="Cavanaugh K."/>
            <person name="Han R."/>
            <person name="Bertier L."/>
            <person name="Beede B."/>
            <person name="Kafkas S."/>
            <person name="Golino D."/>
            <person name="Preece J."/>
            <person name="Michelmore R."/>
        </authorList>
    </citation>
    <scope>NUCLEOTIDE SEQUENCE [LARGE SCALE GENOMIC DNA]</scope>
</reference>
<dbReference type="EMBL" id="CM047900">
    <property type="protein sequence ID" value="KAJ0098362.1"/>
    <property type="molecule type" value="Genomic_DNA"/>
</dbReference>
<sequence>MHGCGFRFTVSASLIDQGPIFHDGMKEWSCCKRRSHDFSLFLEIPG</sequence>
<organism evidence="1 2">
    <name type="scientific">Pistacia atlantica</name>
    <dbReference type="NCBI Taxonomy" id="434234"/>
    <lineage>
        <taxon>Eukaryota</taxon>
        <taxon>Viridiplantae</taxon>
        <taxon>Streptophyta</taxon>
        <taxon>Embryophyta</taxon>
        <taxon>Tracheophyta</taxon>
        <taxon>Spermatophyta</taxon>
        <taxon>Magnoliopsida</taxon>
        <taxon>eudicotyledons</taxon>
        <taxon>Gunneridae</taxon>
        <taxon>Pentapetalae</taxon>
        <taxon>rosids</taxon>
        <taxon>malvids</taxon>
        <taxon>Sapindales</taxon>
        <taxon>Anacardiaceae</taxon>
        <taxon>Pistacia</taxon>
    </lineage>
</organism>
<protein>
    <submittedName>
        <fullName evidence="1">Uncharacterized protein</fullName>
    </submittedName>
</protein>
<comment type="caution">
    <text evidence="1">The sequence shown here is derived from an EMBL/GenBank/DDBJ whole genome shotgun (WGS) entry which is preliminary data.</text>
</comment>
<proteinExistence type="predicted"/>
<evidence type="ECO:0000313" key="1">
    <source>
        <dbReference type="EMBL" id="KAJ0098362.1"/>
    </source>
</evidence>